<dbReference type="PANTHER" id="PTHR43369:SF2">
    <property type="entry name" value="PHOSPHORIBOSYLGLYCINAMIDE FORMYLTRANSFERASE"/>
    <property type="match status" value="1"/>
</dbReference>
<dbReference type="InterPro" id="IPR036477">
    <property type="entry name" value="Formyl_transf_N_sf"/>
</dbReference>
<evidence type="ECO:0000256" key="4">
    <source>
        <dbReference type="ARBA" id="ARBA00038440"/>
    </source>
</evidence>
<dbReference type="UniPathway" id="UPA00074">
    <property type="reaction ID" value="UER00126"/>
</dbReference>
<evidence type="ECO:0000256" key="2">
    <source>
        <dbReference type="ARBA" id="ARBA00022679"/>
    </source>
</evidence>
<accession>A0A7C3UQI0</accession>
<protein>
    <recommendedName>
        <fullName evidence="6">Phosphoribosylglycinamide formyltransferase</fullName>
        <ecNumber evidence="6">2.1.2.2</ecNumber>
    </recommendedName>
    <alternativeName>
        <fullName evidence="6">5'-phosphoribosylglycinamide transformylase</fullName>
    </alternativeName>
    <alternativeName>
        <fullName evidence="6">GAR transformylase</fullName>
        <shortName evidence="6">GART</shortName>
    </alternativeName>
</protein>
<comment type="similarity">
    <text evidence="4 6">Belongs to the GART family.</text>
</comment>
<dbReference type="HAMAP" id="MF_01930">
    <property type="entry name" value="PurN"/>
    <property type="match status" value="1"/>
</dbReference>
<comment type="pathway">
    <text evidence="1 6">Purine metabolism; IMP biosynthesis via de novo pathway; N(2)-formyl-N(1)-(5-phospho-D-ribosyl)glycinamide from N(1)-(5-phospho-D-ribosyl)glycinamide (10-formyl THF route): step 1/1.</text>
</comment>
<feature type="site" description="Raises pKa of active site His" evidence="6">
    <location>
        <position position="149"/>
    </location>
</feature>
<comment type="function">
    <text evidence="6">Catalyzes the transfer of a formyl group from 10-formyltetrahydrofolate to 5-phospho-ribosyl-glycinamide (GAR), producing 5-phospho-ribosyl-N-formylglycinamide (FGAR) and tetrahydrofolate.</text>
</comment>
<organism evidence="8">
    <name type="scientific">candidate division WOR-3 bacterium</name>
    <dbReference type="NCBI Taxonomy" id="2052148"/>
    <lineage>
        <taxon>Bacteria</taxon>
        <taxon>Bacteria division WOR-3</taxon>
    </lineage>
</organism>
<dbReference type="CDD" id="cd08645">
    <property type="entry name" value="FMT_core_GART"/>
    <property type="match status" value="1"/>
</dbReference>
<gene>
    <name evidence="6" type="primary">purN</name>
    <name evidence="8" type="ORF">ENX07_07975</name>
</gene>
<feature type="binding site" evidence="6">
    <location>
        <begin position="91"/>
        <end position="94"/>
    </location>
    <ligand>
        <name>(6R)-10-formyltetrahydrofolate</name>
        <dbReference type="ChEBI" id="CHEBI:195366"/>
    </ligand>
</feature>
<dbReference type="AlphaFoldDB" id="A0A7C3UQI0"/>
<dbReference type="Gene3D" id="3.40.50.170">
    <property type="entry name" value="Formyl transferase, N-terminal domain"/>
    <property type="match status" value="1"/>
</dbReference>
<dbReference type="GO" id="GO:0004644">
    <property type="term" value="F:phosphoribosylglycinamide formyltransferase activity"/>
    <property type="evidence" value="ECO:0007669"/>
    <property type="project" value="UniProtKB-UniRule"/>
</dbReference>
<feature type="active site" description="Proton donor" evidence="6">
    <location>
        <position position="110"/>
    </location>
</feature>
<dbReference type="InterPro" id="IPR004607">
    <property type="entry name" value="GART"/>
</dbReference>
<proteinExistence type="inferred from homology"/>
<feature type="binding site" evidence="6">
    <location>
        <begin position="13"/>
        <end position="15"/>
    </location>
    <ligand>
        <name>N(1)-(5-phospho-beta-D-ribosyl)glycinamide</name>
        <dbReference type="ChEBI" id="CHEBI:143788"/>
    </ligand>
</feature>
<comment type="caution">
    <text evidence="8">The sequence shown here is derived from an EMBL/GenBank/DDBJ whole genome shotgun (WGS) entry which is preliminary data.</text>
</comment>
<dbReference type="PANTHER" id="PTHR43369">
    <property type="entry name" value="PHOSPHORIBOSYLGLYCINAMIDE FORMYLTRANSFERASE"/>
    <property type="match status" value="1"/>
</dbReference>
<dbReference type="InterPro" id="IPR001555">
    <property type="entry name" value="GART_AS"/>
</dbReference>
<dbReference type="EC" id="2.1.2.2" evidence="6"/>
<feature type="domain" description="Formyl transferase N-terminal" evidence="7">
    <location>
        <begin position="3"/>
        <end position="186"/>
    </location>
</feature>
<dbReference type="SUPFAM" id="SSF53328">
    <property type="entry name" value="Formyltransferase"/>
    <property type="match status" value="1"/>
</dbReference>
<evidence type="ECO:0000256" key="6">
    <source>
        <dbReference type="HAMAP-Rule" id="MF_01930"/>
    </source>
</evidence>
<evidence type="ECO:0000256" key="5">
    <source>
        <dbReference type="ARBA" id="ARBA00047664"/>
    </source>
</evidence>
<comment type="catalytic activity">
    <reaction evidence="5 6">
        <text>N(1)-(5-phospho-beta-D-ribosyl)glycinamide + (6R)-10-formyltetrahydrofolate = N(2)-formyl-N(1)-(5-phospho-beta-D-ribosyl)glycinamide + (6S)-5,6,7,8-tetrahydrofolate + H(+)</text>
        <dbReference type="Rhea" id="RHEA:15053"/>
        <dbReference type="ChEBI" id="CHEBI:15378"/>
        <dbReference type="ChEBI" id="CHEBI:57453"/>
        <dbReference type="ChEBI" id="CHEBI:143788"/>
        <dbReference type="ChEBI" id="CHEBI:147286"/>
        <dbReference type="ChEBI" id="CHEBI:195366"/>
        <dbReference type="EC" id="2.1.2.2"/>
    </reaction>
</comment>
<reference evidence="8" key="1">
    <citation type="journal article" date="2020" name="mSystems">
        <title>Genome- and Community-Level Interaction Insights into Carbon Utilization and Element Cycling Functions of Hydrothermarchaeota in Hydrothermal Sediment.</title>
        <authorList>
            <person name="Zhou Z."/>
            <person name="Liu Y."/>
            <person name="Xu W."/>
            <person name="Pan J."/>
            <person name="Luo Z.H."/>
            <person name="Li M."/>
        </authorList>
    </citation>
    <scope>NUCLEOTIDE SEQUENCE [LARGE SCALE GENOMIC DNA]</scope>
    <source>
        <strain evidence="8">SpSt-906</strain>
    </source>
</reference>
<sequence>MKKRIGVLVSGRGTNLQAIIDACEKGEIPAEVVLVISNKKDAYALERAKRHNIPALFISHKAFPNREEFEKALIAELDKREVDLVCLAGFMRILSPYFVNHYRGRIMNIHPALLPAFKGLYGEKVHEAVLASGAKFTGCSVHFVTEDVDSGPIILQRVVEVKDDDTVETLAERVLKEEHQAYKEAIKLFCEDRLAIVGNRVIRKRE</sequence>
<evidence type="ECO:0000256" key="1">
    <source>
        <dbReference type="ARBA" id="ARBA00005054"/>
    </source>
</evidence>
<dbReference type="FunFam" id="3.40.50.170:FF:000007">
    <property type="entry name" value="Phosphoribosylglycinamide formyltransferase"/>
    <property type="match status" value="1"/>
</dbReference>
<evidence type="ECO:0000256" key="3">
    <source>
        <dbReference type="ARBA" id="ARBA00022755"/>
    </source>
</evidence>
<dbReference type="GO" id="GO:0006189">
    <property type="term" value="P:'de novo' IMP biosynthetic process"/>
    <property type="evidence" value="ECO:0007669"/>
    <property type="project" value="UniProtKB-UniRule"/>
</dbReference>
<dbReference type="PROSITE" id="PS00373">
    <property type="entry name" value="GART"/>
    <property type="match status" value="1"/>
</dbReference>
<feature type="binding site" evidence="6">
    <location>
        <position position="66"/>
    </location>
    <ligand>
        <name>(6R)-10-formyltetrahydrofolate</name>
        <dbReference type="ChEBI" id="CHEBI:195366"/>
    </ligand>
</feature>
<dbReference type="EMBL" id="DTMQ01000048">
    <property type="protein sequence ID" value="HGE99985.1"/>
    <property type="molecule type" value="Genomic_DNA"/>
</dbReference>
<evidence type="ECO:0000313" key="8">
    <source>
        <dbReference type="EMBL" id="HGE99985.1"/>
    </source>
</evidence>
<dbReference type="NCBIfam" id="TIGR00639">
    <property type="entry name" value="PurN"/>
    <property type="match status" value="1"/>
</dbReference>
<keyword evidence="3 6" id="KW-0658">Purine biosynthesis</keyword>
<evidence type="ECO:0000259" key="7">
    <source>
        <dbReference type="Pfam" id="PF00551"/>
    </source>
</evidence>
<dbReference type="GO" id="GO:0005737">
    <property type="term" value="C:cytoplasm"/>
    <property type="evidence" value="ECO:0007669"/>
    <property type="project" value="TreeGrafter"/>
</dbReference>
<dbReference type="InterPro" id="IPR002376">
    <property type="entry name" value="Formyl_transf_N"/>
</dbReference>
<name>A0A7C3UQI0_UNCW3</name>
<keyword evidence="2 6" id="KW-0808">Transferase</keyword>
<dbReference type="Pfam" id="PF00551">
    <property type="entry name" value="Formyl_trans_N"/>
    <property type="match status" value="1"/>
</dbReference>
<feature type="binding site" evidence="6">
    <location>
        <position position="108"/>
    </location>
    <ligand>
        <name>(6R)-10-formyltetrahydrofolate</name>
        <dbReference type="ChEBI" id="CHEBI:195366"/>
    </ligand>
</feature>